<gene>
    <name evidence="1" type="ORF">DPEC_G00315420</name>
</gene>
<evidence type="ECO:0000313" key="2">
    <source>
        <dbReference type="Proteomes" id="UP001157502"/>
    </source>
</evidence>
<accession>A0ACC2FCP3</accession>
<comment type="caution">
    <text evidence="1">The sequence shown here is derived from an EMBL/GenBank/DDBJ whole genome shotgun (WGS) entry which is preliminary data.</text>
</comment>
<evidence type="ECO:0000313" key="1">
    <source>
        <dbReference type="EMBL" id="KAJ7989040.1"/>
    </source>
</evidence>
<keyword evidence="2" id="KW-1185">Reference proteome</keyword>
<proteinExistence type="predicted"/>
<sequence length="371" mass="42221">MMDLQKGTNVEAGEDFHSDAGYTRKARSKESSMVASLSLSERNTYSAGYATQAGIPMATGAMETCVVERPFVQADVDSVRVSFDECIEEVSRLEGQRGDLVRELEGLQRPMLEATEALRAELLEAHRVLTSVQLEYIHLQIEVGLVRSRLFVTIRDCIQSQLALAAQQYDVAQFAVTKEELQARVQSLTEEVPQLQEAQKHRLNCLKDQARRPPRLRAMSDITLCRRASLDLQRRLSGSVRNLEGWYEPRLLALLRRKQTVEESLRKDRDVGQELKARVGPLEEQIQRLGVQRAGLEKRISLMKSEREASVRHYKDLVASNKETLRELKLEIIIQKTAIRQSEERNEGLLRELNFHRVCVKGIETTAKGEL</sequence>
<protein>
    <submittedName>
        <fullName evidence="1">Uncharacterized protein</fullName>
    </submittedName>
</protein>
<dbReference type="EMBL" id="CM055757">
    <property type="protein sequence ID" value="KAJ7989040.1"/>
    <property type="molecule type" value="Genomic_DNA"/>
</dbReference>
<reference evidence="1" key="1">
    <citation type="submission" date="2021-05" db="EMBL/GenBank/DDBJ databases">
        <authorList>
            <person name="Pan Q."/>
            <person name="Jouanno E."/>
            <person name="Zahm M."/>
            <person name="Klopp C."/>
            <person name="Cabau C."/>
            <person name="Louis A."/>
            <person name="Berthelot C."/>
            <person name="Parey E."/>
            <person name="Roest Crollius H."/>
            <person name="Montfort J."/>
            <person name="Robinson-Rechavi M."/>
            <person name="Bouchez O."/>
            <person name="Lampietro C."/>
            <person name="Lopez Roques C."/>
            <person name="Donnadieu C."/>
            <person name="Postlethwait J."/>
            <person name="Bobe J."/>
            <person name="Dillon D."/>
            <person name="Chandos A."/>
            <person name="von Hippel F."/>
            <person name="Guiguen Y."/>
        </authorList>
    </citation>
    <scope>NUCLEOTIDE SEQUENCE</scope>
    <source>
        <strain evidence="1">YG-Jan2019</strain>
    </source>
</reference>
<name>A0ACC2FCP3_DALPE</name>
<dbReference type="Proteomes" id="UP001157502">
    <property type="component" value="Chromosome 30"/>
</dbReference>
<organism evidence="1 2">
    <name type="scientific">Dallia pectoralis</name>
    <name type="common">Alaska blackfish</name>
    <dbReference type="NCBI Taxonomy" id="75939"/>
    <lineage>
        <taxon>Eukaryota</taxon>
        <taxon>Metazoa</taxon>
        <taxon>Chordata</taxon>
        <taxon>Craniata</taxon>
        <taxon>Vertebrata</taxon>
        <taxon>Euteleostomi</taxon>
        <taxon>Actinopterygii</taxon>
        <taxon>Neopterygii</taxon>
        <taxon>Teleostei</taxon>
        <taxon>Protacanthopterygii</taxon>
        <taxon>Esociformes</taxon>
        <taxon>Umbridae</taxon>
        <taxon>Dallia</taxon>
    </lineage>
</organism>